<sequence>MAVGMGLHHSRHITVNNGNTTPMDIEGNRISFRAHCFVYFSCQQSQSEFLEKESFGGSTSAAVARRCNPEHQQCQDTVDHPGSLHRAPFSCIILHLPLFPFSCTPACASCYKSHRRLLEPSGGSLETR</sequence>
<comment type="caution">
    <text evidence="1">The sequence shown here is derived from an EMBL/GenBank/DDBJ whole genome shotgun (WGS) entry which is preliminary data.</text>
</comment>
<keyword evidence="2" id="KW-1185">Reference proteome</keyword>
<evidence type="ECO:0000313" key="2">
    <source>
        <dbReference type="Proteomes" id="UP001189429"/>
    </source>
</evidence>
<dbReference type="Proteomes" id="UP001189429">
    <property type="component" value="Unassembled WGS sequence"/>
</dbReference>
<reference evidence="1" key="1">
    <citation type="submission" date="2023-10" db="EMBL/GenBank/DDBJ databases">
        <authorList>
            <person name="Chen Y."/>
            <person name="Shah S."/>
            <person name="Dougan E. K."/>
            <person name="Thang M."/>
            <person name="Chan C."/>
        </authorList>
    </citation>
    <scope>NUCLEOTIDE SEQUENCE [LARGE SCALE GENOMIC DNA]</scope>
</reference>
<evidence type="ECO:0000313" key="1">
    <source>
        <dbReference type="EMBL" id="CAK0855189.1"/>
    </source>
</evidence>
<name>A0ABN9U7R4_9DINO</name>
<protein>
    <submittedName>
        <fullName evidence="1">Uncharacterized protein</fullName>
    </submittedName>
</protein>
<organism evidence="1 2">
    <name type="scientific">Prorocentrum cordatum</name>
    <dbReference type="NCBI Taxonomy" id="2364126"/>
    <lineage>
        <taxon>Eukaryota</taxon>
        <taxon>Sar</taxon>
        <taxon>Alveolata</taxon>
        <taxon>Dinophyceae</taxon>
        <taxon>Prorocentrales</taxon>
        <taxon>Prorocentraceae</taxon>
        <taxon>Prorocentrum</taxon>
    </lineage>
</organism>
<gene>
    <name evidence="1" type="ORF">PCOR1329_LOCUS45994</name>
</gene>
<dbReference type="EMBL" id="CAUYUJ010015527">
    <property type="protein sequence ID" value="CAK0855189.1"/>
    <property type="molecule type" value="Genomic_DNA"/>
</dbReference>
<accession>A0ABN9U7R4</accession>
<proteinExistence type="predicted"/>